<reference evidence="3 4" key="1">
    <citation type="submission" date="2020-08" db="EMBL/GenBank/DDBJ databases">
        <title>Genomic Encyclopedia of Type Strains, Phase III (KMG-III): the genomes of soil and plant-associated and newly described type strains.</title>
        <authorList>
            <person name="Whitman W."/>
        </authorList>
    </citation>
    <scope>NUCLEOTIDE SEQUENCE [LARGE SCALE GENOMIC DNA]</scope>
    <source>
        <strain evidence="3 4">CECT 5831</strain>
    </source>
</reference>
<dbReference type="EMBL" id="JACHXJ010000002">
    <property type="protein sequence ID" value="MBB3128123.1"/>
    <property type="molecule type" value="Genomic_DNA"/>
</dbReference>
<feature type="transmembrane region" description="Helical" evidence="1">
    <location>
        <begin position="211"/>
        <end position="230"/>
    </location>
</feature>
<feature type="domain" description="DUF418" evidence="2">
    <location>
        <begin position="164"/>
        <end position="316"/>
    </location>
</feature>
<accession>A0A839TNM0</accession>
<dbReference type="PANTHER" id="PTHR30590:SF3">
    <property type="entry name" value="HYPOTHETICAL MEMBRANE SPANNING PROTEIN"/>
    <property type="match status" value="1"/>
</dbReference>
<feature type="transmembrane region" description="Helical" evidence="1">
    <location>
        <begin position="88"/>
        <end position="107"/>
    </location>
</feature>
<sequence length="322" mass="36566">MNQDERTKNRIAVLDALRGFALLGILLVNITSIMEAGFPSRGTIDWGLSRFYDYAVEQRFYVIFSLLFGTGFYIFITRAKARGDKAVVLFIRRLVALLGFGAVHFIFQPGEALHVYAVIGFLLIPFYNRKPAFNFAAMLAALGLSLVLGEYAVTLAMFLLGLLLGQIGFFTRINEFVPQLRLTAWVCLALTPGSIYLQYITFPTSWYEEGANISGLVMAAFYVSTFLLLFRNRRIQQLLKPLAAFGRTALTNYLGQTAIIVLILFLFDLKQKVSVTDTTLIALCIYAVQVPLSFLWLKRFRMGPMEWIWRLLTYGKRIPIRK</sequence>
<proteinExistence type="predicted"/>
<dbReference type="Proteomes" id="UP000517523">
    <property type="component" value="Unassembled WGS sequence"/>
</dbReference>
<keyword evidence="1" id="KW-0472">Membrane</keyword>
<feature type="transmembrane region" description="Helical" evidence="1">
    <location>
        <begin position="133"/>
        <end position="149"/>
    </location>
</feature>
<name>A0A839TNM0_9BACL</name>
<feature type="transmembrane region" description="Helical" evidence="1">
    <location>
        <begin position="20"/>
        <end position="38"/>
    </location>
</feature>
<feature type="transmembrane region" description="Helical" evidence="1">
    <location>
        <begin position="279"/>
        <end position="297"/>
    </location>
</feature>
<feature type="transmembrane region" description="Helical" evidence="1">
    <location>
        <begin position="155"/>
        <end position="173"/>
    </location>
</feature>
<comment type="caution">
    <text evidence="3">The sequence shown here is derived from an EMBL/GenBank/DDBJ whole genome shotgun (WGS) entry which is preliminary data.</text>
</comment>
<dbReference type="Pfam" id="PF04235">
    <property type="entry name" value="DUF418"/>
    <property type="match status" value="1"/>
</dbReference>
<feature type="transmembrane region" description="Helical" evidence="1">
    <location>
        <begin position="250"/>
        <end position="267"/>
    </location>
</feature>
<dbReference type="RefSeq" id="WP_183582332.1">
    <property type="nucleotide sequence ID" value="NZ_JACHXJ010000002.1"/>
</dbReference>
<dbReference type="InterPro" id="IPR052529">
    <property type="entry name" value="Bact_Transport_Assoc"/>
</dbReference>
<dbReference type="PANTHER" id="PTHR30590">
    <property type="entry name" value="INNER MEMBRANE PROTEIN"/>
    <property type="match status" value="1"/>
</dbReference>
<dbReference type="AlphaFoldDB" id="A0A839TNM0"/>
<evidence type="ECO:0000313" key="3">
    <source>
        <dbReference type="EMBL" id="MBB3128123.1"/>
    </source>
</evidence>
<evidence type="ECO:0000313" key="4">
    <source>
        <dbReference type="Proteomes" id="UP000517523"/>
    </source>
</evidence>
<feature type="transmembrane region" description="Helical" evidence="1">
    <location>
        <begin position="113"/>
        <end position="128"/>
    </location>
</feature>
<protein>
    <submittedName>
        <fullName evidence="3">Putative membrane protein YeiB</fullName>
    </submittedName>
</protein>
<dbReference type="InterPro" id="IPR007349">
    <property type="entry name" value="DUF418"/>
</dbReference>
<evidence type="ECO:0000259" key="2">
    <source>
        <dbReference type="Pfam" id="PF04235"/>
    </source>
</evidence>
<gene>
    <name evidence="3" type="ORF">FHS19_002777</name>
</gene>
<feature type="transmembrane region" description="Helical" evidence="1">
    <location>
        <begin position="180"/>
        <end position="199"/>
    </location>
</feature>
<evidence type="ECO:0000256" key="1">
    <source>
        <dbReference type="SAM" id="Phobius"/>
    </source>
</evidence>
<keyword evidence="1" id="KW-1133">Transmembrane helix</keyword>
<organism evidence="3 4">
    <name type="scientific">Paenibacillus rhizosphaerae</name>
    <dbReference type="NCBI Taxonomy" id="297318"/>
    <lineage>
        <taxon>Bacteria</taxon>
        <taxon>Bacillati</taxon>
        <taxon>Bacillota</taxon>
        <taxon>Bacilli</taxon>
        <taxon>Bacillales</taxon>
        <taxon>Paenibacillaceae</taxon>
        <taxon>Paenibacillus</taxon>
    </lineage>
</organism>
<keyword evidence="1" id="KW-0812">Transmembrane</keyword>
<feature type="transmembrane region" description="Helical" evidence="1">
    <location>
        <begin position="58"/>
        <end position="76"/>
    </location>
</feature>